<evidence type="ECO:0000256" key="15">
    <source>
        <dbReference type="ARBA" id="ARBA00031780"/>
    </source>
</evidence>
<dbReference type="InterPro" id="IPR017452">
    <property type="entry name" value="GPCR_Rhodpsn_7TM"/>
</dbReference>
<keyword evidence="11 16" id="KW-1015">Disulfide bond</keyword>
<dbReference type="Gene3D" id="1.20.1070.10">
    <property type="entry name" value="Rhodopsin 7-helix transmembrane proteins"/>
    <property type="match status" value="1"/>
</dbReference>
<evidence type="ECO:0000256" key="9">
    <source>
        <dbReference type="ARBA" id="ARBA00023084"/>
    </source>
</evidence>
<evidence type="ECO:0000256" key="13">
    <source>
        <dbReference type="ARBA" id="ARBA00023180"/>
    </source>
</evidence>
<evidence type="ECO:0000256" key="17">
    <source>
        <dbReference type="RuleBase" id="RU000688"/>
    </source>
</evidence>
<reference evidence="20" key="1">
    <citation type="submission" date="2017-08" db="EMBL/GenBank/DDBJ databases">
        <title>Assembly of the North American Bullfrog Genome.</title>
        <authorList>
            <person name="Warren R.L."/>
            <person name="Vandervalk B.P."/>
            <person name="Kucuk E."/>
            <person name="Birol I."/>
            <person name="Helbing C."/>
            <person name="Pandoh P."/>
            <person name="Behsaz B."/>
            <person name="Mohamadi H."/>
            <person name="Chu J."/>
            <person name="Jackman S."/>
            <person name="Hammond S.A."/>
            <person name="Veldhoen N."/>
            <person name="Kirk H."/>
            <person name="Zhao Y."/>
            <person name="Coope R."/>
            <person name="Pleasance S."/>
            <person name="Moore R."/>
            <person name="Holt R."/>
        </authorList>
    </citation>
    <scope>NUCLEOTIDE SEQUENCE</scope>
    <source>
        <strain evidence="20">Bruno</strain>
        <tissue evidence="20">Liver</tissue>
    </source>
</reference>
<feature type="transmembrane region" description="Helical" evidence="18">
    <location>
        <begin position="344"/>
        <end position="362"/>
    </location>
</feature>
<evidence type="ECO:0000256" key="16">
    <source>
        <dbReference type="PIRSR" id="PIRSR603912-52"/>
    </source>
</evidence>
<evidence type="ECO:0000313" key="20">
    <source>
        <dbReference type="EMBL" id="PIN94201.1"/>
    </source>
</evidence>
<feature type="transmembrane region" description="Helical" evidence="18">
    <location>
        <begin position="428"/>
        <end position="453"/>
    </location>
</feature>
<evidence type="ECO:0000256" key="2">
    <source>
        <dbReference type="ARBA" id="ARBA00019705"/>
    </source>
</evidence>
<keyword evidence="9" id="KW-0094">Blood coagulation</keyword>
<accession>A0A2G9NT01</accession>
<dbReference type="OrthoDB" id="8881832at2759"/>
<sequence>TGVIYLSAYKAVRALEIQHGYYFICKKVNLKIIPTVRIVLMEVQVKAFDLEWDNFGSEYLGDNHVVTPRPTIMHSKTTLKCTSCINKITKCYTKAFTTKPQTNDTTQVLPSPTDYFVICRTAVCLRIKAIFMITLNTSKIVNVTIPPPPITEASGSCDANETKLTLTFPEGRLSLIFRENKKDSSFYLGAIKLYQREKGLNFLTAYKPLKALSAPLGYYFANKEVNLAVSPNVSIVLMNVRTQAFKLRNGYFGRLWKPPKKMWMVNMLTPLIYTVVFLVALPLNIMAIIIFLVKMKVRKPAVVYMLNLATADVLFVSVLPFQVVYRFLENNWLIGEGMCRFVTAAYYCNMYCSILLMTSISVDRFLAVVYPVRSLSWRTVTRAWLVCGVIWVISLASTVPLLMRKQSVRMLNITTCHDNKNVYVHRGYYFYFFTTLISLFFFLPLFITTFCYIGTICGLSRSKFDRTHKRLRAIRLSVVVLSVFVLCFGPTNVLYFIHYVKVYTYSEGSLHYTYILCASISSINCCLDPLIYYLASSDFRRYVYSLLCYKKDHRPPLKLSQTPTNNEQTESTL</sequence>
<dbReference type="GO" id="GO:0030194">
    <property type="term" value="P:positive regulation of blood coagulation"/>
    <property type="evidence" value="ECO:0007669"/>
    <property type="project" value="TreeGrafter"/>
</dbReference>
<evidence type="ECO:0000256" key="5">
    <source>
        <dbReference type="ARBA" id="ARBA00022696"/>
    </source>
</evidence>
<feature type="transmembrane region" description="Helical" evidence="18">
    <location>
        <begin position="383"/>
        <end position="403"/>
    </location>
</feature>
<comment type="similarity">
    <text evidence="17">Belongs to the G-protein coupled receptor 1 family.</text>
</comment>
<dbReference type="InterPro" id="IPR003912">
    <property type="entry name" value="Protea_act_rcpt"/>
</dbReference>
<dbReference type="FunFam" id="1.20.1070.10:FF:000040">
    <property type="entry name" value="Coagulation factor 2 (thrombin) receptor"/>
    <property type="match status" value="1"/>
</dbReference>
<gene>
    <name evidence="20" type="ORF">AB205_0183840</name>
</gene>
<evidence type="ECO:0000256" key="6">
    <source>
        <dbReference type="ARBA" id="ARBA00022729"/>
    </source>
</evidence>
<keyword evidence="3" id="KW-1003">Cell membrane</keyword>
<keyword evidence="7 18" id="KW-1133">Transmembrane helix</keyword>
<dbReference type="GO" id="GO:0005886">
    <property type="term" value="C:plasma membrane"/>
    <property type="evidence" value="ECO:0007669"/>
    <property type="project" value="UniProtKB-SubCell"/>
</dbReference>
<feature type="non-terminal residue" evidence="20">
    <location>
        <position position="1"/>
    </location>
</feature>
<feature type="domain" description="G-protein coupled receptors family 1 profile" evidence="19">
    <location>
        <begin position="283"/>
        <end position="532"/>
    </location>
</feature>
<dbReference type="GO" id="GO:0007596">
    <property type="term" value="P:blood coagulation"/>
    <property type="evidence" value="ECO:0007669"/>
    <property type="project" value="UniProtKB-KW"/>
</dbReference>
<dbReference type="Pfam" id="PF00001">
    <property type="entry name" value="7tm_1"/>
    <property type="match status" value="1"/>
</dbReference>
<dbReference type="EMBL" id="KV923270">
    <property type="protein sequence ID" value="PIN94201.1"/>
    <property type="molecule type" value="Genomic_DNA"/>
</dbReference>
<evidence type="ECO:0000256" key="8">
    <source>
        <dbReference type="ARBA" id="ARBA00023040"/>
    </source>
</evidence>
<organism evidence="20">
    <name type="scientific">Aquarana catesbeiana</name>
    <name type="common">American bullfrog</name>
    <name type="synonym">Rana catesbeiana</name>
    <dbReference type="NCBI Taxonomy" id="8400"/>
    <lineage>
        <taxon>Eukaryota</taxon>
        <taxon>Metazoa</taxon>
        <taxon>Chordata</taxon>
        <taxon>Craniata</taxon>
        <taxon>Vertebrata</taxon>
        <taxon>Euteleostomi</taxon>
        <taxon>Amphibia</taxon>
        <taxon>Batrachia</taxon>
        <taxon>Anura</taxon>
        <taxon>Neobatrachia</taxon>
        <taxon>Ranoidea</taxon>
        <taxon>Ranidae</taxon>
        <taxon>Aquarana</taxon>
    </lineage>
</organism>
<dbReference type="PRINTS" id="PR00908">
    <property type="entry name" value="THROMBINR"/>
</dbReference>
<dbReference type="PRINTS" id="PR00237">
    <property type="entry name" value="GPCRRHODOPSN"/>
</dbReference>
<feature type="transmembrane region" description="Helical" evidence="18">
    <location>
        <begin position="474"/>
        <end position="500"/>
    </location>
</feature>
<feature type="transmembrane region" description="Helical" evidence="18">
    <location>
        <begin position="512"/>
        <end position="535"/>
    </location>
</feature>
<keyword evidence="12 17" id="KW-0675">Receptor</keyword>
<evidence type="ECO:0000259" key="19">
    <source>
        <dbReference type="PROSITE" id="PS50262"/>
    </source>
</evidence>
<keyword evidence="14 17" id="KW-0807">Transducer</keyword>
<evidence type="ECO:0000256" key="7">
    <source>
        <dbReference type="ARBA" id="ARBA00022989"/>
    </source>
</evidence>
<evidence type="ECO:0000256" key="18">
    <source>
        <dbReference type="SAM" id="Phobius"/>
    </source>
</evidence>
<name>A0A2G9NT01_AQUCT</name>
<protein>
    <recommendedName>
        <fullName evidence="2">Proteinase-activated receptor 1</fullName>
    </recommendedName>
    <alternativeName>
        <fullName evidence="15">Thrombin receptor</fullName>
    </alternativeName>
</protein>
<keyword evidence="5" id="KW-0356">Hemostasis</keyword>
<evidence type="ECO:0000256" key="3">
    <source>
        <dbReference type="ARBA" id="ARBA00022475"/>
    </source>
</evidence>
<evidence type="ECO:0000256" key="14">
    <source>
        <dbReference type="ARBA" id="ARBA00023224"/>
    </source>
</evidence>
<keyword evidence="8 17" id="KW-0297">G-protein coupled receptor</keyword>
<evidence type="ECO:0000256" key="12">
    <source>
        <dbReference type="ARBA" id="ARBA00023170"/>
    </source>
</evidence>
<dbReference type="InterPro" id="IPR000276">
    <property type="entry name" value="GPCR_Rhodpsn"/>
</dbReference>
<feature type="transmembrane region" description="Helical" evidence="18">
    <location>
        <begin position="305"/>
        <end position="324"/>
    </location>
</feature>
<evidence type="ECO:0000256" key="11">
    <source>
        <dbReference type="ARBA" id="ARBA00023157"/>
    </source>
</evidence>
<feature type="non-terminal residue" evidence="20">
    <location>
        <position position="573"/>
    </location>
</feature>
<dbReference type="GO" id="GO:0007200">
    <property type="term" value="P:phospholipase C-activating G protein-coupled receptor signaling pathway"/>
    <property type="evidence" value="ECO:0007669"/>
    <property type="project" value="TreeGrafter"/>
</dbReference>
<dbReference type="Pfam" id="PF01299">
    <property type="entry name" value="Lamp2-like_luminal"/>
    <property type="match status" value="1"/>
</dbReference>
<proteinExistence type="inferred from homology"/>
<keyword evidence="6" id="KW-0732">Signal</keyword>
<keyword evidence="13" id="KW-0325">Glycoprotein</keyword>
<feature type="disulfide bond" evidence="16">
    <location>
        <begin position="339"/>
        <end position="416"/>
    </location>
</feature>
<dbReference type="SUPFAM" id="SSF81321">
    <property type="entry name" value="Family A G protein-coupled receptor-like"/>
    <property type="match status" value="1"/>
</dbReference>
<comment type="subcellular location">
    <subcellularLocation>
        <location evidence="1">Cell membrane</location>
        <topology evidence="1">Multi-pass membrane protein</topology>
    </subcellularLocation>
</comment>
<dbReference type="PRINTS" id="PR01428">
    <property type="entry name" value="PROTEASEAR"/>
</dbReference>
<dbReference type="InterPro" id="IPR048528">
    <property type="entry name" value="Lamp2-like_luminal"/>
</dbReference>
<dbReference type="Gene3D" id="2.40.160.110">
    <property type="match status" value="1"/>
</dbReference>
<dbReference type="GO" id="GO:0035025">
    <property type="term" value="P:positive regulation of Rho protein signal transduction"/>
    <property type="evidence" value="ECO:0007669"/>
    <property type="project" value="TreeGrafter"/>
</dbReference>
<keyword evidence="10 18" id="KW-0472">Membrane</keyword>
<evidence type="ECO:0000256" key="1">
    <source>
        <dbReference type="ARBA" id="ARBA00004651"/>
    </source>
</evidence>
<dbReference type="PROSITE" id="PS00237">
    <property type="entry name" value="G_PROTEIN_RECEP_F1_1"/>
    <property type="match status" value="1"/>
</dbReference>
<dbReference type="GO" id="GO:0015057">
    <property type="term" value="F:thrombin-activated receptor activity"/>
    <property type="evidence" value="ECO:0007669"/>
    <property type="project" value="InterPro"/>
</dbReference>
<dbReference type="PANTHER" id="PTHR24232:SF20">
    <property type="entry name" value="PROTEINASE-ACTIVATED RECEPTOR 1"/>
    <property type="match status" value="1"/>
</dbReference>
<evidence type="ECO:0000256" key="10">
    <source>
        <dbReference type="ARBA" id="ARBA00023136"/>
    </source>
</evidence>
<dbReference type="PROSITE" id="PS50262">
    <property type="entry name" value="G_PROTEIN_RECEP_F1_2"/>
    <property type="match status" value="1"/>
</dbReference>
<feature type="transmembrane region" description="Helical" evidence="18">
    <location>
        <begin position="271"/>
        <end position="293"/>
    </location>
</feature>
<evidence type="ECO:0000256" key="4">
    <source>
        <dbReference type="ARBA" id="ARBA00022692"/>
    </source>
</evidence>
<dbReference type="AlphaFoldDB" id="A0A2G9NT01"/>
<keyword evidence="4 17" id="KW-0812">Transmembrane</keyword>
<dbReference type="InterPro" id="IPR000935">
    <property type="entry name" value="Thrmbn_rcpt"/>
</dbReference>
<dbReference type="PANTHER" id="PTHR24232">
    <property type="entry name" value="G-PROTEIN COUPLED RECEPTOR"/>
    <property type="match status" value="1"/>
</dbReference>